<dbReference type="SUPFAM" id="SSF46785">
    <property type="entry name" value="Winged helix' DNA-binding domain"/>
    <property type="match status" value="1"/>
</dbReference>
<dbReference type="OrthoDB" id="368257at2"/>
<dbReference type="PANTHER" id="PTHR43537:SF5">
    <property type="entry name" value="UXU OPERON TRANSCRIPTIONAL REGULATOR"/>
    <property type="match status" value="1"/>
</dbReference>
<evidence type="ECO:0000256" key="3">
    <source>
        <dbReference type="ARBA" id="ARBA00023163"/>
    </source>
</evidence>
<keyword evidence="1" id="KW-0805">Transcription regulation</keyword>
<keyword evidence="3" id="KW-0804">Transcription</keyword>
<dbReference type="PRINTS" id="PR00035">
    <property type="entry name" value="HTHGNTR"/>
</dbReference>
<dbReference type="Pfam" id="PF07729">
    <property type="entry name" value="FCD"/>
    <property type="match status" value="1"/>
</dbReference>
<dbReference type="Pfam" id="PF00392">
    <property type="entry name" value="GntR"/>
    <property type="match status" value="1"/>
</dbReference>
<dbReference type="EMBL" id="FNDX01000038">
    <property type="protein sequence ID" value="SDK32018.1"/>
    <property type="molecule type" value="Genomic_DNA"/>
</dbReference>
<accession>A0A1G9AXU4</accession>
<protein>
    <submittedName>
        <fullName evidence="5">Transcriptional regulator, GntR family</fullName>
    </submittedName>
</protein>
<dbReference type="GO" id="GO:0003677">
    <property type="term" value="F:DNA binding"/>
    <property type="evidence" value="ECO:0007669"/>
    <property type="project" value="UniProtKB-KW"/>
</dbReference>
<dbReference type="STRING" id="1174501.SAMN05216192_13820"/>
<dbReference type="InterPro" id="IPR036390">
    <property type="entry name" value="WH_DNA-bd_sf"/>
</dbReference>
<organism evidence="5 6">
    <name type="scientific">Paenibacillus typhae</name>
    <dbReference type="NCBI Taxonomy" id="1174501"/>
    <lineage>
        <taxon>Bacteria</taxon>
        <taxon>Bacillati</taxon>
        <taxon>Bacillota</taxon>
        <taxon>Bacilli</taxon>
        <taxon>Bacillales</taxon>
        <taxon>Paenibacillaceae</taxon>
        <taxon>Paenibacillus</taxon>
    </lineage>
</organism>
<dbReference type="Proteomes" id="UP000199050">
    <property type="component" value="Unassembled WGS sequence"/>
</dbReference>
<dbReference type="PANTHER" id="PTHR43537">
    <property type="entry name" value="TRANSCRIPTIONAL REGULATOR, GNTR FAMILY"/>
    <property type="match status" value="1"/>
</dbReference>
<name>A0A1G9AXU4_9BACL</name>
<evidence type="ECO:0000256" key="1">
    <source>
        <dbReference type="ARBA" id="ARBA00023015"/>
    </source>
</evidence>
<evidence type="ECO:0000313" key="6">
    <source>
        <dbReference type="Proteomes" id="UP000199050"/>
    </source>
</evidence>
<evidence type="ECO:0000313" key="5">
    <source>
        <dbReference type="EMBL" id="SDK32018.1"/>
    </source>
</evidence>
<dbReference type="SUPFAM" id="SSF48008">
    <property type="entry name" value="GntR ligand-binding domain-like"/>
    <property type="match status" value="1"/>
</dbReference>
<dbReference type="SMART" id="SM00345">
    <property type="entry name" value="HTH_GNTR"/>
    <property type="match status" value="1"/>
</dbReference>
<dbReference type="InterPro" id="IPR008920">
    <property type="entry name" value="TF_FadR/GntR_C"/>
</dbReference>
<keyword evidence="6" id="KW-1185">Reference proteome</keyword>
<dbReference type="InterPro" id="IPR000524">
    <property type="entry name" value="Tscrpt_reg_HTH_GntR"/>
</dbReference>
<feature type="domain" description="HTH gntR-type" evidence="4">
    <location>
        <begin position="5"/>
        <end position="72"/>
    </location>
</feature>
<keyword evidence="2" id="KW-0238">DNA-binding</keyword>
<dbReference type="CDD" id="cd07377">
    <property type="entry name" value="WHTH_GntR"/>
    <property type="match status" value="1"/>
</dbReference>
<evidence type="ECO:0000256" key="2">
    <source>
        <dbReference type="ARBA" id="ARBA00023125"/>
    </source>
</evidence>
<sequence>MKESGSLIDTAYAYLRNQIIHGEIMPGTMLSENDLALQLGMSRTPVRIAISRLESAGIVQSLKKRGVLVKEVSYQESAELAEIMLAMQLYASTIIEQEGFRELAQLRGHYEQQLEATQNGDYITYIQAAMDFGYCLISSVRSKSMLQSLETVQSKIQLIAIMNFRMTPLEPHFSATPLNGSILEALEKKDYGELRNVLLSTSARIRQNRSFY</sequence>
<dbReference type="Gene3D" id="1.10.10.10">
    <property type="entry name" value="Winged helix-like DNA-binding domain superfamily/Winged helix DNA-binding domain"/>
    <property type="match status" value="1"/>
</dbReference>
<evidence type="ECO:0000259" key="4">
    <source>
        <dbReference type="PROSITE" id="PS50949"/>
    </source>
</evidence>
<reference evidence="6" key="1">
    <citation type="submission" date="2016-10" db="EMBL/GenBank/DDBJ databases">
        <authorList>
            <person name="Varghese N."/>
            <person name="Submissions S."/>
        </authorList>
    </citation>
    <scope>NUCLEOTIDE SEQUENCE [LARGE SCALE GENOMIC DNA]</scope>
    <source>
        <strain evidence="6">CGMCC 1.11012</strain>
    </source>
</reference>
<dbReference type="AlphaFoldDB" id="A0A1G9AXU4"/>
<dbReference type="InterPro" id="IPR011711">
    <property type="entry name" value="GntR_C"/>
</dbReference>
<dbReference type="RefSeq" id="WP_090717944.1">
    <property type="nucleotide sequence ID" value="NZ_CBCSKY010000014.1"/>
</dbReference>
<gene>
    <name evidence="5" type="ORF">SAMN05216192_13820</name>
</gene>
<dbReference type="GO" id="GO:0003700">
    <property type="term" value="F:DNA-binding transcription factor activity"/>
    <property type="evidence" value="ECO:0007669"/>
    <property type="project" value="InterPro"/>
</dbReference>
<proteinExistence type="predicted"/>
<dbReference type="PROSITE" id="PS50949">
    <property type="entry name" value="HTH_GNTR"/>
    <property type="match status" value="1"/>
</dbReference>
<dbReference type="InterPro" id="IPR036388">
    <property type="entry name" value="WH-like_DNA-bd_sf"/>
</dbReference>